<evidence type="ECO:0000259" key="7">
    <source>
        <dbReference type="PROSITE" id="PS50869"/>
    </source>
</evidence>
<keyword evidence="3" id="KW-0732">Signal</keyword>
<dbReference type="GO" id="GO:0010467">
    <property type="term" value="P:gene expression"/>
    <property type="evidence" value="ECO:0007669"/>
    <property type="project" value="Ensembl"/>
</dbReference>
<keyword evidence="2" id="KW-0964">Secreted</keyword>
<dbReference type="GO" id="GO:0005576">
    <property type="term" value="C:extracellular region"/>
    <property type="evidence" value="ECO:0007669"/>
    <property type="project" value="UniProtKB-SubCell"/>
</dbReference>
<protein>
    <recommendedName>
        <fullName evidence="5">Gastrokine-2</fullName>
    </recommendedName>
    <alternativeName>
        <fullName evidence="6">Blottin</fullName>
    </alternativeName>
</protein>
<reference evidence="8" key="1">
    <citation type="submission" date="2025-08" db="UniProtKB">
        <authorList>
            <consortium name="Ensembl"/>
        </authorList>
    </citation>
    <scope>IDENTIFICATION</scope>
</reference>
<sequence>MRLPVRYRRLYILLIPQIKYLNIEVFNLIPSSNGDYVQQTMTIDNEKNVADIHVHAGMCSSDTIFDYKHGYIATRLFSRRACFILKMKQGYIPELEEIGRLAYERQMLNKMFSSKNIWLQYEPSHSFFGEIKEWFIFGDSIEKLCKGVPVYKVRKVESEVGGSACAKAGLLGILGISICGDVHF</sequence>
<dbReference type="GO" id="GO:0009611">
    <property type="term" value="P:response to wounding"/>
    <property type="evidence" value="ECO:0007669"/>
    <property type="project" value="Ensembl"/>
</dbReference>
<feature type="domain" description="BRICHOS" evidence="7">
    <location>
        <begin position="55"/>
        <end position="153"/>
    </location>
</feature>
<dbReference type="InterPro" id="IPR007084">
    <property type="entry name" value="BRICHOS_dom"/>
</dbReference>
<dbReference type="OMA" id="YILKMNH"/>
<dbReference type="SMART" id="SM01039">
    <property type="entry name" value="BRICHOS"/>
    <property type="match status" value="1"/>
</dbReference>
<evidence type="ECO:0000256" key="1">
    <source>
        <dbReference type="ARBA" id="ARBA00004613"/>
    </source>
</evidence>
<evidence type="ECO:0000313" key="9">
    <source>
        <dbReference type="Proteomes" id="UP000694392"/>
    </source>
</evidence>
<dbReference type="AlphaFoldDB" id="A0A8D0GU46"/>
<dbReference type="Pfam" id="PF04089">
    <property type="entry name" value="BRICHOS"/>
    <property type="match status" value="1"/>
</dbReference>
<dbReference type="GO" id="GO:0044546">
    <property type="term" value="P:NLRP3 inflammasome complex assembly"/>
    <property type="evidence" value="ECO:0007669"/>
    <property type="project" value="Ensembl"/>
</dbReference>
<evidence type="ECO:0000256" key="2">
    <source>
        <dbReference type="ARBA" id="ARBA00022525"/>
    </source>
</evidence>
<accession>A0A8D0GU46</accession>
<dbReference type="Proteomes" id="UP000694392">
    <property type="component" value="Unplaced"/>
</dbReference>
<comment type="subcellular location">
    <subcellularLocation>
        <location evidence="1">Secreted</location>
    </subcellularLocation>
</comment>
<reference evidence="8" key="2">
    <citation type="submission" date="2025-09" db="UniProtKB">
        <authorList>
            <consortium name="Ensembl"/>
        </authorList>
    </citation>
    <scope>IDENTIFICATION</scope>
</reference>
<dbReference type="Gene3D" id="3.30.390.150">
    <property type="match status" value="1"/>
</dbReference>
<gene>
    <name evidence="8" type="primary">GKN2</name>
</gene>
<evidence type="ECO:0000256" key="6">
    <source>
        <dbReference type="ARBA" id="ARBA00079996"/>
    </source>
</evidence>
<dbReference type="InterPro" id="IPR051772">
    <property type="entry name" value="Gastrokine"/>
</dbReference>
<name>A0A8D0GU46_SPHPU</name>
<dbReference type="PROSITE" id="PS50869">
    <property type="entry name" value="BRICHOS"/>
    <property type="match status" value="1"/>
</dbReference>
<evidence type="ECO:0000256" key="5">
    <source>
        <dbReference type="ARBA" id="ARBA00070177"/>
    </source>
</evidence>
<proteinExistence type="predicted"/>
<dbReference type="GO" id="GO:0002283">
    <property type="term" value="P:neutrophil activation involved in immune response"/>
    <property type="evidence" value="ECO:0007669"/>
    <property type="project" value="Ensembl"/>
</dbReference>
<evidence type="ECO:0000256" key="4">
    <source>
        <dbReference type="ARBA" id="ARBA00023157"/>
    </source>
</evidence>
<keyword evidence="4" id="KW-1015">Disulfide bond</keyword>
<dbReference type="FunFam" id="3.30.390.150:FF:000004">
    <property type="entry name" value="Gastrokine 2"/>
    <property type="match status" value="1"/>
</dbReference>
<dbReference type="GO" id="GO:0051414">
    <property type="term" value="P:response to cortisol"/>
    <property type="evidence" value="ECO:0007669"/>
    <property type="project" value="Ensembl"/>
</dbReference>
<dbReference type="GO" id="GO:0045178">
    <property type="term" value="C:basal part of cell"/>
    <property type="evidence" value="ECO:0007669"/>
    <property type="project" value="Ensembl"/>
</dbReference>
<dbReference type="PANTHER" id="PTHR16483">
    <property type="entry name" value="GASTROKINE 1"/>
    <property type="match status" value="1"/>
</dbReference>
<organism evidence="8 9">
    <name type="scientific">Sphenodon punctatus</name>
    <name type="common">Tuatara</name>
    <name type="synonym">Hatteria punctata</name>
    <dbReference type="NCBI Taxonomy" id="8508"/>
    <lineage>
        <taxon>Eukaryota</taxon>
        <taxon>Metazoa</taxon>
        <taxon>Chordata</taxon>
        <taxon>Craniata</taxon>
        <taxon>Vertebrata</taxon>
        <taxon>Euteleostomi</taxon>
        <taxon>Lepidosauria</taxon>
        <taxon>Sphenodontia</taxon>
        <taxon>Sphenodontidae</taxon>
        <taxon>Sphenodon</taxon>
    </lineage>
</organism>
<evidence type="ECO:0000313" key="8">
    <source>
        <dbReference type="Ensembl" id="ENSSPUP00000010853.1"/>
    </source>
</evidence>
<dbReference type="GO" id="GO:0009617">
    <property type="term" value="P:response to bacterium"/>
    <property type="evidence" value="ECO:0007669"/>
    <property type="project" value="Ensembl"/>
</dbReference>
<keyword evidence="9" id="KW-1185">Reference proteome</keyword>
<dbReference type="Ensembl" id="ENSSPUT00000011574.1">
    <property type="protein sequence ID" value="ENSSPUP00000010853.1"/>
    <property type="gene ID" value="ENSSPUG00000008349.1"/>
</dbReference>
<evidence type="ECO:0000256" key="3">
    <source>
        <dbReference type="ARBA" id="ARBA00022729"/>
    </source>
</evidence>
<dbReference type="GeneTree" id="ENSGT00930000150969"/>